<keyword evidence="7" id="KW-0106">Calcium</keyword>
<organism evidence="14 15">
    <name type="scientific">Echinicola arenosa</name>
    <dbReference type="NCBI Taxonomy" id="2774144"/>
    <lineage>
        <taxon>Bacteria</taxon>
        <taxon>Pseudomonadati</taxon>
        <taxon>Bacteroidota</taxon>
        <taxon>Cytophagia</taxon>
        <taxon>Cytophagales</taxon>
        <taxon>Cyclobacteriaceae</taxon>
        <taxon>Echinicola</taxon>
    </lineage>
</organism>
<evidence type="ECO:0000259" key="12">
    <source>
        <dbReference type="Pfam" id="PF18962"/>
    </source>
</evidence>
<feature type="domain" description="Polysaccharide lyase family 8 central" evidence="9">
    <location>
        <begin position="344"/>
        <end position="592"/>
    </location>
</feature>
<evidence type="ECO:0000259" key="10">
    <source>
        <dbReference type="Pfam" id="PF02884"/>
    </source>
</evidence>
<feature type="domain" description="Carbohydrate-binding module family 96" evidence="13">
    <location>
        <begin position="724"/>
        <end position="884"/>
    </location>
</feature>
<dbReference type="InterPro" id="IPR055372">
    <property type="entry name" value="CBM96"/>
</dbReference>
<keyword evidence="5" id="KW-0964">Secreted</keyword>
<keyword evidence="15" id="KW-1185">Reference proteome</keyword>
<evidence type="ECO:0000256" key="3">
    <source>
        <dbReference type="ARBA" id="ARBA00006699"/>
    </source>
</evidence>
<evidence type="ECO:0000256" key="2">
    <source>
        <dbReference type="ARBA" id="ARBA00004613"/>
    </source>
</evidence>
<dbReference type="Gene3D" id="1.50.10.100">
    <property type="entry name" value="Chondroitin AC/alginate lyase"/>
    <property type="match status" value="1"/>
</dbReference>
<accession>A0ABR9AFZ9</accession>
<evidence type="ECO:0000256" key="8">
    <source>
        <dbReference type="ARBA" id="ARBA00023239"/>
    </source>
</evidence>
<feature type="domain" description="Secretion system C-terminal sorting" evidence="12">
    <location>
        <begin position="1093"/>
        <end position="1161"/>
    </location>
</feature>
<dbReference type="InterPro" id="IPR038970">
    <property type="entry name" value="Lyase_8"/>
</dbReference>
<reference evidence="14 15" key="1">
    <citation type="submission" date="2020-09" db="EMBL/GenBank/DDBJ databases">
        <title>Echinicola sp. CAU 1574 isolated from sand of Sido Beach.</title>
        <authorList>
            <person name="Kim W."/>
        </authorList>
    </citation>
    <scope>NUCLEOTIDE SEQUENCE [LARGE SCALE GENOMIC DNA]</scope>
    <source>
        <strain evidence="14 15">CAU 1574</strain>
    </source>
</reference>
<name>A0ABR9AFZ9_9BACT</name>
<sequence length="1165" mass="128216">MPLKKITLLIITVIWVQWGATAQTEFEIIMGRIYDGFQSSPSTSTLDSQVASLQASVNADGSWPDVVYDDHSQTDWSPGNHIRRISTFAKAYSRAESDYYGDASLKQDIENAMNYWLSLNPAPYSSNWFFVSISIPKDIGNTLIALRNAPVGIDSLLEAQMLDWMVKGVSMTVSPGKDGSNLTDIGQHYIMRACLTEDSALLQHAVSETGNSIKISTGEGIKQDHSYMAHGPQLYTYAYGREYVSGIRNIAVNITGTSYAYPASKVAIFSDFVRNGFIKASRGIYTDFNVFGRSITRPGVGRADVNLIEQVRDFDLPQYNASYDTVISRMRQQEGPDYGVSPEHIHYWKTDYTVHHRPGFMVGLRNVSTRTVKSEMGNGENIKGYYLTDGATYIATEGDEYFGIYPVWDWNKIPGTTVPAITTFPLRASWGANPGKSSFVGGISAGAYGTSVYDMNDYGTTAKKAWFFFDDEVVCLGTNISSTAQETINTTVNQTLLDGNVMVSNGGAGFILSEGNHDFSNNLDWAWHDNVGYVFPNSGNLYLSNQPQTGSWNSINQNQSSETVNEEVFKLWFDHGAEPSDVEYTYVLLPGKTASETENYDLDNLEFISNNDSAQVVKHIALDMVQAVFYQAGAYQFGDFKINVSKPSVILLKNVSSSSIDVYAADPSQGFTGTFRVGIETPSLGNMKMIDLAFPEGENAGSTIEGVVDLNAPDFEELIEPVVLVAIEDAYVRDGNYADTNFHSGNLVVKKDGVGYARESYIKFNLASLPTQLDSVHLKLWLNNANTTITNTSWEFYKVIDDSWQEKEITWNSKPDVNSLLGEVNGVSAGRFIELDVTAAVLEQLQSDGVFSLKIISTYQGSTTDAQFASRENTTMEYRPSLMIYKKAIIEGESGSTAALGDAFVQETDGSGDASNKNYGAAGFLAVQKGGYEREAFLKFSMADIEGEVLEAKLNLYSLSAASGTSWELYSLEDHSWQEGAGNWQGNGTFGLTWNNAPNANGPLVTVPGSSQSGYVSFDISGFIQQLDPNQDTVSFKLVSTIPGVYTAFSSKESNDVGQHPVLEYILEPEEASSPNGIGENPREKAIKNKVLLFPNPIEGMGTVHSEKMIRSIMIRDKSGKVVMQKEQLNDYSFEVDLTGVKNGMYYIIIQGDDFVEVKKAVKRH</sequence>
<evidence type="ECO:0000259" key="9">
    <source>
        <dbReference type="Pfam" id="PF02278"/>
    </source>
</evidence>
<dbReference type="Gene3D" id="2.70.98.10">
    <property type="match status" value="1"/>
</dbReference>
<dbReference type="Gene3D" id="2.60.220.10">
    <property type="entry name" value="Polysaccharide lyase family 8-like, C-terminal"/>
    <property type="match status" value="1"/>
</dbReference>
<dbReference type="InterPro" id="IPR008929">
    <property type="entry name" value="Chondroitin_lyas"/>
</dbReference>
<dbReference type="Pfam" id="PF02278">
    <property type="entry name" value="Lyase_8"/>
    <property type="match status" value="1"/>
</dbReference>
<dbReference type="SUPFAM" id="SSF48230">
    <property type="entry name" value="Chondroitin AC/alginate lyase"/>
    <property type="match status" value="1"/>
</dbReference>
<dbReference type="Pfam" id="PF08124">
    <property type="entry name" value="Lyase_8_N"/>
    <property type="match status" value="1"/>
</dbReference>
<comment type="cofactor">
    <cofactor evidence="1">
        <name>Ca(2+)</name>
        <dbReference type="ChEBI" id="CHEBI:29108"/>
    </cofactor>
</comment>
<feature type="domain" description="Polysaccharide lyase 8 N-terminal alpha-helical" evidence="11">
    <location>
        <begin position="48"/>
        <end position="298"/>
    </location>
</feature>
<gene>
    <name evidence="14" type="ORF">IFO69_03370</name>
</gene>
<evidence type="ECO:0000256" key="4">
    <source>
        <dbReference type="ARBA" id="ARBA00011245"/>
    </source>
</evidence>
<evidence type="ECO:0000259" key="11">
    <source>
        <dbReference type="Pfam" id="PF08124"/>
    </source>
</evidence>
<dbReference type="SUPFAM" id="SSF74650">
    <property type="entry name" value="Galactose mutarotase-like"/>
    <property type="match status" value="1"/>
</dbReference>
<feature type="domain" description="Polysaccharide lyase family 8 C-terminal" evidence="10">
    <location>
        <begin position="608"/>
        <end position="669"/>
    </location>
</feature>
<dbReference type="Pfam" id="PF18962">
    <property type="entry name" value="Por_Secre_tail"/>
    <property type="match status" value="1"/>
</dbReference>
<comment type="subunit">
    <text evidence="4">Monomer.</text>
</comment>
<dbReference type="SUPFAM" id="SSF49863">
    <property type="entry name" value="Hyaluronate lyase-like, C-terminal domain"/>
    <property type="match status" value="1"/>
</dbReference>
<comment type="similarity">
    <text evidence="3">Belongs to the polysaccharide lyase 8 family.</text>
</comment>
<dbReference type="RefSeq" id="WP_192008270.1">
    <property type="nucleotide sequence ID" value="NZ_JACYTQ010000001.1"/>
</dbReference>
<dbReference type="Pfam" id="PF24517">
    <property type="entry name" value="CBM96"/>
    <property type="match status" value="2"/>
</dbReference>
<dbReference type="InterPro" id="IPR026444">
    <property type="entry name" value="Secre_tail"/>
</dbReference>
<dbReference type="PANTHER" id="PTHR38481:SF1">
    <property type="entry name" value="HYALURONATE LYASE"/>
    <property type="match status" value="1"/>
</dbReference>
<dbReference type="InterPro" id="IPR011013">
    <property type="entry name" value="Gal_mutarotase_sf_dom"/>
</dbReference>
<protein>
    <submittedName>
        <fullName evidence="14">DNRLRE domain-containing protein</fullName>
    </submittedName>
</protein>
<dbReference type="InterPro" id="IPR012970">
    <property type="entry name" value="Lyase_8_alpha_N"/>
</dbReference>
<dbReference type="PANTHER" id="PTHR38481">
    <property type="entry name" value="HYALURONATE LYASE"/>
    <property type="match status" value="1"/>
</dbReference>
<dbReference type="InterPro" id="IPR011071">
    <property type="entry name" value="Lyase_8-like_C"/>
</dbReference>
<feature type="domain" description="Carbohydrate-binding module family 96" evidence="13">
    <location>
        <begin position="900"/>
        <end position="1056"/>
    </location>
</feature>
<dbReference type="InterPro" id="IPR004103">
    <property type="entry name" value="Lyase_8_C"/>
</dbReference>
<evidence type="ECO:0000256" key="6">
    <source>
        <dbReference type="ARBA" id="ARBA00022729"/>
    </source>
</evidence>
<dbReference type="CDD" id="cd01083">
    <property type="entry name" value="GAG_Lyase"/>
    <property type="match status" value="1"/>
</dbReference>
<evidence type="ECO:0000313" key="15">
    <source>
        <dbReference type="Proteomes" id="UP000647133"/>
    </source>
</evidence>
<dbReference type="Pfam" id="PF02884">
    <property type="entry name" value="Lyase_8_C"/>
    <property type="match status" value="1"/>
</dbReference>
<dbReference type="InterPro" id="IPR003159">
    <property type="entry name" value="Lyase_8_central_dom"/>
</dbReference>
<dbReference type="NCBIfam" id="NF033679">
    <property type="entry name" value="DNRLRE_dom"/>
    <property type="match status" value="2"/>
</dbReference>
<evidence type="ECO:0000256" key="1">
    <source>
        <dbReference type="ARBA" id="ARBA00001913"/>
    </source>
</evidence>
<dbReference type="NCBIfam" id="TIGR04183">
    <property type="entry name" value="Por_Secre_tail"/>
    <property type="match status" value="1"/>
</dbReference>
<keyword evidence="8" id="KW-0456">Lyase</keyword>
<comment type="caution">
    <text evidence="14">The sequence shown here is derived from an EMBL/GenBank/DDBJ whole genome shotgun (WGS) entry which is preliminary data.</text>
</comment>
<evidence type="ECO:0000313" key="14">
    <source>
        <dbReference type="EMBL" id="MBD8487782.1"/>
    </source>
</evidence>
<keyword evidence="6" id="KW-0732">Signal</keyword>
<dbReference type="Proteomes" id="UP000647133">
    <property type="component" value="Unassembled WGS sequence"/>
</dbReference>
<dbReference type="InterPro" id="IPR014718">
    <property type="entry name" value="GH-type_carb-bd"/>
</dbReference>
<evidence type="ECO:0000256" key="7">
    <source>
        <dbReference type="ARBA" id="ARBA00022837"/>
    </source>
</evidence>
<evidence type="ECO:0000259" key="13">
    <source>
        <dbReference type="Pfam" id="PF24517"/>
    </source>
</evidence>
<comment type="subcellular location">
    <subcellularLocation>
        <location evidence="2">Secreted</location>
    </subcellularLocation>
</comment>
<evidence type="ECO:0000256" key="5">
    <source>
        <dbReference type="ARBA" id="ARBA00022525"/>
    </source>
</evidence>
<dbReference type="EMBL" id="JACYTQ010000001">
    <property type="protein sequence ID" value="MBD8487782.1"/>
    <property type="molecule type" value="Genomic_DNA"/>
</dbReference>
<proteinExistence type="inferred from homology"/>